<keyword evidence="3" id="KW-1185">Reference proteome</keyword>
<protein>
    <submittedName>
        <fullName evidence="2">Uncharacterized protein</fullName>
    </submittedName>
</protein>
<dbReference type="HOGENOM" id="CLU_067860_0_0_1"/>
<evidence type="ECO:0000313" key="2">
    <source>
        <dbReference type="EMBL" id="EPQ53883.1"/>
    </source>
</evidence>
<reference evidence="2 3" key="1">
    <citation type="journal article" date="2012" name="Science">
        <title>The Paleozoic origin of enzymatic lignin decomposition reconstructed from 31 fungal genomes.</title>
        <authorList>
            <person name="Floudas D."/>
            <person name="Binder M."/>
            <person name="Riley R."/>
            <person name="Barry K."/>
            <person name="Blanchette R.A."/>
            <person name="Henrissat B."/>
            <person name="Martinez A.T."/>
            <person name="Otillar R."/>
            <person name="Spatafora J.W."/>
            <person name="Yadav J.S."/>
            <person name="Aerts A."/>
            <person name="Benoit I."/>
            <person name="Boyd A."/>
            <person name="Carlson A."/>
            <person name="Copeland A."/>
            <person name="Coutinho P.M."/>
            <person name="de Vries R.P."/>
            <person name="Ferreira P."/>
            <person name="Findley K."/>
            <person name="Foster B."/>
            <person name="Gaskell J."/>
            <person name="Glotzer D."/>
            <person name="Gorecki P."/>
            <person name="Heitman J."/>
            <person name="Hesse C."/>
            <person name="Hori C."/>
            <person name="Igarashi K."/>
            <person name="Jurgens J.A."/>
            <person name="Kallen N."/>
            <person name="Kersten P."/>
            <person name="Kohler A."/>
            <person name="Kuees U."/>
            <person name="Kumar T.K.A."/>
            <person name="Kuo A."/>
            <person name="LaButti K."/>
            <person name="Larrondo L.F."/>
            <person name="Lindquist E."/>
            <person name="Ling A."/>
            <person name="Lombard V."/>
            <person name="Lucas S."/>
            <person name="Lundell T."/>
            <person name="Martin R."/>
            <person name="McLaughlin D.J."/>
            <person name="Morgenstern I."/>
            <person name="Morin E."/>
            <person name="Murat C."/>
            <person name="Nagy L.G."/>
            <person name="Nolan M."/>
            <person name="Ohm R.A."/>
            <person name="Patyshakuliyeva A."/>
            <person name="Rokas A."/>
            <person name="Ruiz-Duenas F.J."/>
            <person name="Sabat G."/>
            <person name="Salamov A."/>
            <person name="Samejima M."/>
            <person name="Schmutz J."/>
            <person name="Slot J.C."/>
            <person name="St John F."/>
            <person name="Stenlid J."/>
            <person name="Sun H."/>
            <person name="Sun S."/>
            <person name="Syed K."/>
            <person name="Tsang A."/>
            <person name="Wiebenga A."/>
            <person name="Young D."/>
            <person name="Pisabarro A."/>
            <person name="Eastwood D.C."/>
            <person name="Martin F."/>
            <person name="Cullen D."/>
            <person name="Grigoriev I.V."/>
            <person name="Hibbett D.S."/>
        </authorList>
    </citation>
    <scope>NUCLEOTIDE SEQUENCE [LARGE SCALE GENOMIC DNA]</scope>
    <source>
        <strain evidence="2 3">ATCC 11539</strain>
    </source>
</reference>
<accession>S7Q306</accession>
<dbReference type="OMA" id="VTLQMCA"/>
<sequence>MLTLDEMLNRQSSPPIPSGEPRRTSDSPCGPSPDAAAPSTVIGPVHTGKRPMEDFSQYAQSVARRKRLRPEDSDELVSYSKLSRGEKDIWLASTLLSIQGTVSQLQAPDAQWDLPVMLKKKIDIYSAVVILSPTLSAYVSDDAPRKVLIDILERYPSWGYKQDVKENPYRYNIVISFISAKLTARRYTAKKIIAESIGTTAEDPEELKRVDADDILALCEGLVAKVFKAAKIVITVPMCARVAFLRLIYVGQPDAGDKYWDSADEKLKDFRVKLSNDPKKISSKFAKILSQDRQVYGDVDVDYTLKSACMNAAQRMGEGVYAGTEGAPVNGAEQSDDDSG</sequence>
<dbReference type="GeneID" id="19304233"/>
<feature type="region of interest" description="Disordered" evidence="1">
    <location>
        <begin position="1"/>
        <end position="53"/>
    </location>
</feature>
<proteinExistence type="predicted"/>
<evidence type="ECO:0000313" key="3">
    <source>
        <dbReference type="Proteomes" id="UP000030669"/>
    </source>
</evidence>
<dbReference type="Proteomes" id="UP000030669">
    <property type="component" value="Unassembled WGS sequence"/>
</dbReference>
<dbReference type="KEGG" id="gtr:GLOTRDRAFT_139378"/>
<dbReference type="AlphaFoldDB" id="S7Q306"/>
<name>S7Q306_GLOTA</name>
<organism evidence="2 3">
    <name type="scientific">Gloeophyllum trabeum (strain ATCC 11539 / FP-39264 / Madison 617)</name>
    <name type="common">Brown rot fungus</name>
    <dbReference type="NCBI Taxonomy" id="670483"/>
    <lineage>
        <taxon>Eukaryota</taxon>
        <taxon>Fungi</taxon>
        <taxon>Dikarya</taxon>
        <taxon>Basidiomycota</taxon>
        <taxon>Agaricomycotina</taxon>
        <taxon>Agaricomycetes</taxon>
        <taxon>Gloeophyllales</taxon>
        <taxon>Gloeophyllaceae</taxon>
        <taxon>Gloeophyllum</taxon>
    </lineage>
</organism>
<dbReference type="EMBL" id="KB469304">
    <property type="protein sequence ID" value="EPQ53883.1"/>
    <property type="molecule type" value="Genomic_DNA"/>
</dbReference>
<gene>
    <name evidence="2" type="ORF">GLOTRDRAFT_139378</name>
</gene>
<dbReference type="OrthoDB" id="3267821at2759"/>
<dbReference type="eggNOG" id="ENOG502SV66">
    <property type="taxonomic scope" value="Eukaryota"/>
</dbReference>
<evidence type="ECO:0000256" key="1">
    <source>
        <dbReference type="SAM" id="MobiDB-lite"/>
    </source>
</evidence>
<dbReference type="RefSeq" id="XP_007867265.1">
    <property type="nucleotide sequence ID" value="XM_007869074.1"/>
</dbReference>